<comment type="caution">
    <text evidence="2">The sequence shown here is derived from an EMBL/GenBank/DDBJ whole genome shotgun (WGS) entry which is preliminary data.</text>
</comment>
<evidence type="ECO:0000313" key="3">
    <source>
        <dbReference type="Proteomes" id="UP001501326"/>
    </source>
</evidence>
<protein>
    <recommendedName>
        <fullName evidence="4">YtxH domain-containing protein</fullName>
    </recommendedName>
</protein>
<organism evidence="2 3">
    <name type="scientific">Pedococcus aerophilus</name>
    <dbReference type="NCBI Taxonomy" id="436356"/>
    <lineage>
        <taxon>Bacteria</taxon>
        <taxon>Bacillati</taxon>
        <taxon>Actinomycetota</taxon>
        <taxon>Actinomycetes</taxon>
        <taxon>Micrococcales</taxon>
        <taxon>Intrasporangiaceae</taxon>
        <taxon>Pedococcus</taxon>
    </lineage>
</organism>
<accession>A0ABP6H5F6</accession>
<feature type="region of interest" description="Disordered" evidence="1">
    <location>
        <begin position="70"/>
        <end position="117"/>
    </location>
</feature>
<name>A0ABP6H5F6_9MICO</name>
<evidence type="ECO:0000313" key="2">
    <source>
        <dbReference type="EMBL" id="GAA2736006.1"/>
    </source>
</evidence>
<proteinExistence type="predicted"/>
<feature type="compositionally biased region" description="Basic and acidic residues" evidence="1">
    <location>
        <begin position="80"/>
        <end position="104"/>
    </location>
</feature>
<reference evidence="3" key="1">
    <citation type="journal article" date="2019" name="Int. J. Syst. Evol. Microbiol.">
        <title>The Global Catalogue of Microorganisms (GCM) 10K type strain sequencing project: providing services to taxonomists for standard genome sequencing and annotation.</title>
        <authorList>
            <consortium name="The Broad Institute Genomics Platform"/>
            <consortium name="The Broad Institute Genome Sequencing Center for Infectious Disease"/>
            <person name="Wu L."/>
            <person name="Ma J."/>
        </authorList>
    </citation>
    <scope>NUCLEOTIDE SEQUENCE [LARGE SCALE GENOMIC DNA]</scope>
    <source>
        <strain evidence="3">JCM 16378</strain>
    </source>
</reference>
<dbReference type="EMBL" id="BAAARN010000001">
    <property type="protein sequence ID" value="GAA2736006.1"/>
    <property type="molecule type" value="Genomic_DNA"/>
</dbReference>
<sequence length="117" mass="12121">MGKLSFIAGVAAGYVLGAKAGQKRYEQIRERASQVWSSDPVQTRVDTVKEAVKEQAPVLGAKLGDAAKTAGSSALSAGAHSKDRFTGEDLPETIHRGSDGKLHADTSGFGPGGDKLP</sequence>
<gene>
    <name evidence="2" type="ORF">GCM10009867_19650</name>
</gene>
<dbReference type="RefSeq" id="WP_344192636.1">
    <property type="nucleotide sequence ID" value="NZ_BAAARN010000001.1"/>
</dbReference>
<keyword evidence="3" id="KW-1185">Reference proteome</keyword>
<dbReference type="Proteomes" id="UP001501326">
    <property type="component" value="Unassembled WGS sequence"/>
</dbReference>
<evidence type="ECO:0000256" key="1">
    <source>
        <dbReference type="SAM" id="MobiDB-lite"/>
    </source>
</evidence>
<feature type="compositionally biased region" description="Low complexity" evidence="1">
    <location>
        <begin position="70"/>
        <end position="79"/>
    </location>
</feature>
<evidence type="ECO:0008006" key="4">
    <source>
        <dbReference type="Google" id="ProtNLM"/>
    </source>
</evidence>